<reference evidence="1 2" key="1">
    <citation type="journal article" date="2021" name="Commun. Biol.">
        <title>The genome of Shorea leprosula (Dipterocarpaceae) highlights the ecological relevance of drought in aseasonal tropical rainforests.</title>
        <authorList>
            <person name="Ng K.K.S."/>
            <person name="Kobayashi M.J."/>
            <person name="Fawcett J.A."/>
            <person name="Hatakeyama M."/>
            <person name="Paape T."/>
            <person name="Ng C.H."/>
            <person name="Ang C.C."/>
            <person name="Tnah L.H."/>
            <person name="Lee C.T."/>
            <person name="Nishiyama T."/>
            <person name="Sese J."/>
            <person name="O'Brien M.J."/>
            <person name="Copetti D."/>
            <person name="Mohd Noor M.I."/>
            <person name="Ong R.C."/>
            <person name="Putra M."/>
            <person name="Sireger I.Z."/>
            <person name="Indrioko S."/>
            <person name="Kosugi Y."/>
            <person name="Izuno A."/>
            <person name="Isagi Y."/>
            <person name="Lee S.L."/>
            <person name="Shimizu K.K."/>
        </authorList>
    </citation>
    <scope>NUCLEOTIDE SEQUENCE [LARGE SCALE GENOMIC DNA]</scope>
    <source>
        <strain evidence="1">214</strain>
    </source>
</reference>
<gene>
    <name evidence="1" type="ORF">SLEP1_g14987</name>
</gene>
<organism evidence="1 2">
    <name type="scientific">Rubroshorea leprosula</name>
    <dbReference type="NCBI Taxonomy" id="152421"/>
    <lineage>
        <taxon>Eukaryota</taxon>
        <taxon>Viridiplantae</taxon>
        <taxon>Streptophyta</taxon>
        <taxon>Embryophyta</taxon>
        <taxon>Tracheophyta</taxon>
        <taxon>Spermatophyta</taxon>
        <taxon>Magnoliopsida</taxon>
        <taxon>eudicotyledons</taxon>
        <taxon>Gunneridae</taxon>
        <taxon>Pentapetalae</taxon>
        <taxon>rosids</taxon>
        <taxon>malvids</taxon>
        <taxon>Malvales</taxon>
        <taxon>Dipterocarpaceae</taxon>
        <taxon>Rubroshorea</taxon>
    </lineage>
</organism>
<protein>
    <submittedName>
        <fullName evidence="1">Uncharacterized protein</fullName>
    </submittedName>
</protein>
<dbReference type="EMBL" id="BPVZ01000019">
    <property type="protein sequence ID" value="GKV02558.1"/>
    <property type="molecule type" value="Genomic_DNA"/>
</dbReference>
<accession>A0AAV5IXJ5</accession>
<evidence type="ECO:0000313" key="2">
    <source>
        <dbReference type="Proteomes" id="UP001054252"/>
    </source>
</evidence>
<keyword evidence="2" id="KW-1185">Reference proteome</keyword>
<proteinExistence type="predicted"/>
<comment type="caution">
    <text evidence="1">The sequence shown here is derived from an EMBL/GenBank/DDBJ whole genome shotgun (WGS) entry which is preliminary data.</text>
</comment>
<sequence>MLLIEPVRLSDLASGGLYTSKQCSLPVGSLIHWP</sequence>
<name>A0AAV5IXJ5_9ROSI</name>
<dbReference type="AlphaFoldDB" id="A0AAV5IXJ5"/>
<evidence type="ECO:0000313" key="1">
    <source>
        <dbReference type="EMBL" id="GKV02558.1"/>
    </source>
</evidence>
<dbReference type="Proteomes" id="UP001054252">
    <property type="component" value="Unassembled WGS sequence"/>
</dbReference>